<evidence type="ECO:0000313" key="5">
    <source>
        <dbReference type="Proteomes" id="UP000660262"/>
    </source>
</evidence>
<dbReference type="EMBL" id="BNJQ01000034">
    <property type="protein sequence ID" value="GHP11455.1"/>
    <property type="molecule type" value="Genomic_DNA"/>
</dbReference>
<dbReference type="InterPro" id="IPR006671">
    <property type="entry name" value="Cyclin_N"/>
</dbReference>
<feature type="region of interest" description="Disordered" evidence="2">
    <location>
        <begin position="1"/>
        <end position="23"/>
    </location>
</feature>
<gene>
    <name evidence="4" type="ORF">PPROV_001018300</name>
</gene>
<proteinExistence type="inferred from homology"/>
<keyword evidence="5" id="KW-1185">Reference proteome</keyword>
<dbReference type="PIRSF" id="PIRSF028758">
    <property type="entry name" value="Cyclin, C/H/G types"/>
    <property type="match status" value="1"/>
</dbReference>
<dbReference type="OrthoDB" id="10264655at2759"/>
<reference evidence="4" key="1">
    <citation type="submission" date="2020-10" db="EMBL/GenBank/DDBJ databases">
        <title>Unveiling of a novel bifunctional photoreceptor, Dualchrome1, isolated from a cosmopolitan green alga.</title>
        <authorList>
            <person name="Suzuki S."/>
            <person name="Kawachi M."/>
        </authorList>
    </citation>
    <scope>NUCLEOTIDE SEQUENCE</scope>
    <source>
        <strain evidence="4">NIES 2893</strain>
    </source>
</reference>
<evidence type="ECO:0000256" key="2">
    <source>
        <dbReference type="SAM" id="MobiDB-lite"/>
    </source>
</evidence>
<dbReference type="SMART" id="SM00385">
    <property type="entry name" value="CYCLIN"/>
    <property type="match status" value="2"/>
</dbReference>
<dbReference type="InterPro" id="IPR013763">
    <property type="entry name" value="Cyclin-like_dom"/>
</dbReference>
<evidence type="ECO:0000256" key="1">
    <source>
        <dbReference type="RuleBase" id="RU000383"/>
    </source>
</evidence>
<dbReference type="AlphaFoldDB" id="A0A830HXY4"/>
<sequence>MNPPPPPVMAPAAPTPPPLANSDIGWPLLTQDDIRNSPSRQKGVSLERENYERRTYVSFIAEAGQLLGYPQLTLATATVFCHRFYTRRSLSEHDRYLVAMTCLFLAGKVEESPKPLRDVLYVCYNVLNKPRAKANAADARNNAMMQSQFKEGEYDVWHEKLLQMERVVLDTLAFQFYVDQPYKYMFMFMRVLGVQNHPEPGVRDKPEMFIHNLKFKQLAWNFANDSLRTTVSIEYPAMYIAIAAITFAAKMTKTNIDVVEAPGAEPKKWWDVFSAHLEKMPNAPDKSPIDVRKVEEIEGCLLALYERRNANATKSEPAVKAKREDRDVPPSTSIRAGGVEDEQPEAKRVKVDPGIAAV</sequence>
<accession>A0A830HXY4</accession>
<evidence type="ECO:0000259" key="3">
    <source>
        <dbReference type="SMART" id="SM00385"/>
    </source>
</evidence>
<evidence type="ECO:0000313" key="4">
    <source>
        <dbReference type="EMBL" id="GHP11455.1"/>
    </source>
</evidence>
<feature type="compositionally biased region" description="Basic and acidic residues" evidence="2">
    <location>
        <begin position="317"/>
        <end position="328"/>
    </location>
</feature>
<dbReference type="Gene3D" id="1.10.472.10">
    <property type="entry name" value="Cyclin-like"/>
    <property type="match status" value="2"/>
</dbReference>
<dbReference type="GO" id="GO:0016538">
    <property type="term" value="F:cyclin-dependent protein serine/threonine kinase regulator activity"/>
    <property type="evidence" value="ECO:0007669"/>
    <property type="project" value="InterPro"/>
</dbReference>
<dbReference type="GO" id="GO:0006357">
    <property type="term" value="P:regulation of transcription by RNA polymerase II"/>
    <property type="evidence" value="ECO:0007669"/>
    <property type="project" value="InterPro"/>
</dbReference>
<dbReference type="InterPro" id="IPR036915">
    <property type="entry name" value="Cyclin-like_sf"/>
</dbReference>
<dbReference type="InterPro" id="IPR043198">
    <property type="entry name" value="Cyclin/Ssn8"/>
</dbReference>
<dbReference type="Proteomes" id="UP000660262">
    <property type="component" value="Unassembled WGS sequence"/>
</dbReference>
<feature type="domain" description="Cyclin-like" evidence="3">
    <location>
        <begin position="183"/>
        <end position="306"/>
    </location>
</feature>
<protein>
    <recommendedName>
        <fullName evidence="3">Cyclin-like domain-containing protein</fullName>
    </recommendedName>
</protein>
<feature type="domain" description="Cyclin-like" evidence="3">
    <location>
        <begin position="58"/>
        <end position="170"/>
    </location>
</feature>
<comment type="caution">
    <text evidence="4">The sequence shown here is derived from an EMBL/GenBank/DDBJ whole genome shotgun (WGS) entry which is preliminary data.</text>
</comment>
<organism evidence="4 5">
    <name type="scientific">Pycnococcus provasolii</name>
    <dbReference type="NCBI Taxonomy" id="41880"/>
    <lineage>
        <taxon>Eukaryota</taxon>
        <taxon>Viridiplantae</taxon>
        <taxon>Chlorophyta</taxon>
        <taxon>Pseudoscourfieldiophyceae</taxon>
        <taxon>Pseudoscourfieldiales</taxon>
        <taxon>Pycnococcaceae</taxon>
        <taxon>Pycnococcus</taxon>
    </lineage>
</organism>
<dbReference type="SUPFAM" id="SSF47954">
    <property type="entry name" value="Cyclin-like"/>
    <property type="match status" value="2"/>
</dbReference>
<keyword evidence="1" id="KW-0195">Cyclin</keyword>
<name>A0A830HXY4_9CHLO</name>
<feature type="compositionally biased region" description="Pro residues" evidence="2">
    <location>
        <begin position="1"/>
        <end position="19"/>
    </location>
</feature>
<feature type="region of interest" description="Disordered" evidence="2">
    <location>
        <begin position="312"/>
        <end position="358"/>
    </location>
</feature>
<dbReference type="Pfam" id="PF00134">
    <property type="entry name" value="Cyclin_N"/>
    <property type="match status" value="1"/>
</dbReference>
<dbReference type="PANTHER" id="PTHR10026">
    <property type="entry name" value="CYCLIN"/>
    <property type="match status" value="1"/>
</dbReference>
<comment type="similarity">
    <text evidence="1">Belongs to the cyclin family.</text>
</comment>